<proteinExistence type="predicted"/>
<dbReference type="RefSeq" id="WP_189430667.1">
    <property type="nucleotide sequence ID" value="NZ_BNAO01000002.1"/>
</dbReference>
<accession>A0ABQ3KWA6</accession>
<dbReference type="PROSITE" id="PS50977">
    <property type="entry name" value="HTH_TETR_2"/>
    <property type="match status" value="1"/>
</dbReference>
<feature type="domain" description="HTH tetR-type" evidence="3">
    <location>
        <begin position="17"/>
        <end position="77"/>
    </location>
</feature>
<evidence type="ECO:0000256" key="1">
    <source>
        <dbReference type="ARBA" id="ARBA00023125"/>
    </source>
</evidence>
<gene>
    <name evidence="4" type="ORF">GCM10010919_08910</name>
</gene>
<keyword evidence="5" id="KW-1185">Reference proteome</keyword>
<dbReference type="SUPFAM" id="SSF46689">
    <property type="entry name" value="Homeodomain-like"/>
    <property type="match status" value="1"/>
</dbReference>
<reference evidence="5" key="1">
    <citation type="journal article" date="2019" name="Int. J. Syst. Evol. Microbiol.">
        <title>The Global Catalogue of Microorganisms (GCM) 10K type strain sequencing project: providing services to taxonomists for standard genome sequencing and annotation.</title>
        <authorList>
            <consortium name="The Broad Institute Genomics Platform"/>
            <consortium name="The Broad Institute Genome Sequencing Center for Infectious Disease"/>
            <person name="Wu L."/>
            <person name="Ma J."/>
        </authorList>
    </citation>
    <scope>NUCLEOTIDE SEQUENCE [LARGE SCALE GENOMIC DNA]</scope>
    <source>
        <strain evidence="5">CGMCC 1.7003</strain>
    </source>
</reference>
<evidence type="ECO:0000259" key="3">
    <source>
        <dbReference type="PROSITE" id="PS50977"/>
    </source>
</evidence>
<protein>
    <recommendedName>
        <fullName evidence="3">HTH tetR-type domain-containing protein</fullName>
    </recommendedName>
</protein>
<dbReference type="Pfam" id="PF00440">
    <property type="entry name" value="TetR_N"/>
    <property type="match status" value="1"/>
</dbReference>
<feature type="DNA-binding region" description="H-T-H motif" evidence="2">
    <location>
        <begin position="40"/>
        <end position="59"/>
    </location>
</feature>
<evidence type="ECO:0000313" key="4">
    <source>
        <dbReference type="EMBL" id="GHG63318.1"/>
    </source>
</evidence>
<evidence type="ECO:0000313" key="5">
    <source>
        <dbReference type="Proteomes" id="UP000659697"/>
    </source>
</evidence>
<keyword evidence="1 2" id="KW-0238">DNA-binding</keyword>
<organism evidence="4 5">
    <name type="scientific">Alishewanella longhuensis</name>
    <dbReference type="NCBI Taxonomy" id="1091037"/>
    <lineage>
        <taxon>Bacteria</taxon>
        <taxon>Pseudomonadati</taxon>
        <taxon>Pseudomonadota</taxon>
        <taxon>Gammaproteobacteria</taxon>
        <taxon>Alteromonadales</taxon>
        <taxon>Alteromonadaceae</taxon>
        <taxon>Alishewanella</taxon>
    </lineage>
</organism>
<dbReference type="Proteomes" id="UP000659697">
    <property type="component" value="Unassembled WGS sequence"/>
</dbReference>
<dbReference type="InterPro" id="IPR001647">
    <property type="entry name" value="HTH_TetR"/>
</dbReference>
<name>A0ABQ3KWA6_9ALTE</name>
<evidence type="ECO:0000256" key="2">
    <source>
        <dbReference type="PROSITE-ProRule" id="PRU00335"/>
    </source>
</evidence>
<sequence>MTNKRSYDNSNREAKAEATRQKIIEALIQQLIENNSPEFSIEEAAATAGVTTRTLFRHFSNKEEMLLGVSEGILKLTGQIKEPLNPNDFLQVFKSTYCLFEQHPDLIKATLLSDLGRGARSTLAERRRKANMKALTPLVAQMPEEEAKAVQAVLCNLITAETWLNVTSNFNLDGNHAYAVIEWMLKLAFDALQAGNYPDLQQSLFTDGVTKK</sequence>
<dbReference type="EMBL" id="BNAO01000002">
    <property type="protein sequence ID" value="GHG63318.1"/>
    <property type="molecule type" value="Genomic_DNA"/>
</dbReference>
<dbReference type="Gene3D" id="1.10.357.10">
    <property type="entry name" value="Tetracycline Repressor, domain 2"/>
    <property type="match status" value="1"/>
</dbReference>
<dbReference type="InterPro" id="IPR009057">
    <property type="entry name" value="Homeodomain-like_sf"/>
</dbReference>
<comment type="caution">
    <text evidence="4">The sequence shown here is derived from an EMBL/GenBank/DDBJ whole genome shotgun (WGS) entry which is preliminary data.</text>
</comment>